<sequence>MSQFNSYISVDMMYKDLHPGLDQLRELVSQLSCSDALFWCARINLALSSNGNESVQMQLFDMLTSSKEKYWLKKISRKLSKERKPIIFFFRGQILELMRWIVLFCHDHPNDGVTFDIEENRVIFFKCALIASDLWSNQTYGSILDDEKDISVAKEFARAPFRRALEAGKHAPELFITFGRGWNFYKKYFSKHFPTFHDDFMRDTQMTFEEYMICFSAFAVSFMDPLVNRIVFDINTVGDTTLIPEQIDKFVKMESQSLDELYGSLWNEKSDAEVTEITVGPLNTLSLRNKPIYSKPDGRSVILDPVFFHERVLVSPIFQLIRLNSFNHNEIFSAFGNAFEDYCCDILKRMYSTTTRENNLIRQKEYLRRDGQTLLQIDAAILREKTAVILEMKSSFLRESEINLDGVSYAEELRMKYSSTKKNGIEKVKGVGQLSRTIKHILKKNNDVLAKDFNEIQEIIPVLVGHDSLLDAPLTIELLREEFQILIEQDIGQINREGLLNIYSLTILTIDDLEYLEDSTQHFNIIDLLKDYSRSSTVDSLHNYIVGSKKYGYYANSHLVNTSSEILKKTRELLFNQTDY</sequence>
<protein>
    <submittedName>
        <fullName evidence="1">Uncharacterized protein</fullName>
    </submittedName>
</protein>
<name>A0ABW2FAH6_9BACL</name>
<reference evidence="2" key="1">
    <citation type="journal article" date="2019" name="Int. J. Syst. Evol. Microbiol.">
        <title>The Global Catalogue of Microorganisms (GCM) 10K type strain sequencing project: providing services to taxonomists for standard genome sequencing and annotation.</title>
        <authorList>
            <consortium name="The Broad Institute Genomics Platform"/>
            <consortium name="The Broad Institute Genome Sequencing Center for Infectious Disease"/>
            <person name="Wu L."/>
            <person name="Ma J."/>
        </authorList>
    </citation>
    <scope>NUCLEOTIDE SEQUENCE [LARGE SCALE GENOMIC DNA]</scope>
    <source>
        <strain evidence="2">KCTC 12907</strain>
    </source>
</reference>
<accession>A0ABW2FAH6</accession>
<comment type="caution">
    <text evidence="1">The sequence shown here is derived from an EMBL/GenBank/DDBJ whole genome shotgun (WGS) entry which is preliminary data.</text>
</comment>
<keyword evidence="2" id="KW-1185">Reference proteome</keyword>
<evidence type="ECO:0000313" key="1">
    <source>
        <dbReference type="EMBL" id="MFC7150246.1"/>
    </source>
</evidence>
<proteinExistence type="predicted"/>
<evidence type="ECO:0000313" key="2">
    <source>
        <dbReference type="Proteomes" id="UP001596378"/>
    </source>
</evidence>
<dbReference type="EMBL" id="JBHTAI010000010">
    <property type="protein sequence ID" value="MFC7150246.1"/>
    <property type="molecule type" value="Genomic_DNA"/>
</dbReference>
<dbReference type="Proteomes" id="UP001596378">
    <property type="component" value="Unassembled WGS sequence"/>
</dbReference>
<gene>
    <name evidence="1" type="ORF">ACFQMJ_17095</name>
</gene>
<organism evidence="1 2">
    <name type="scientific">Cohnella cellulosilytica</name>
    <dbReference type="NCBI Taxonomy" id="986710"/>
    <lineage>
        <taxon>Bacteria</taxon>
        <taxon>Bacillati</taxon>
        <taxon>Bacillota</taxon>
        <taxon>Bacilli</taxon>
        <taxon>Bacillales</taxon>
        <taxon>Paenibacillaceae</taxon>
        <taxon>Cohnella</taxon>
    </lineage>
</organism>